<evidence type="ECO:0000256" key="4">
    <source>
        <dbReference type="ARBA" id="ARBA00023136"/>
    </source>
</evidence>
<keyword evidence="2 5" id="KW-0812">Transmembrane</keyword>
<dbReference type="Proteomes" id="UP000247903">
    <property type="component" value="Unassembled WGS sequence"/>
</dbReference>
<evidence type="ECO:0000256" key="3">
    <source>
        <dbReference type="ARBA" id="ARBA00022989"/>
    </source>
</evidence>
<dbReference type="AlphaFoldDB" id="A0A2V4BN85"/>
<evidence type="ECO:0000256" key="5">
    <source>
        <dbReference type="SAM" id="Phobius"/>
    </source>
</evidence>
<feature type="transmembrane region" description="Helical" evidence="5">
    <location>
        <begin position="95"/>
        <end position="114"/>
    </location>
</feature>
<feature type="transmembrane region" description="Helical" evidence="5">
    <location>
        <begin position="47"/>
        <end position="65"/>
    </location>
</feature>
<gene>
    <name evidence="6" type="ORF">DMB65_12580</name>
</gene>
<feature type="transmembrane region" description="Helical" evidence="5">
    <location>
        <begin position="7"/>
        <end position="27"/>
    </location>
</feature>
<keyword evidence="7" id="KW-1185">Reference proteome</keyword>
<organism evidence="6 7">
    <name type="scientific">Flavobacterium cheongpyeongense</name>
    <dbReference type="NCBI Taxonomy" id="2212651"/>
    <lineage>
        <taxon>Bacteria</taxon>
        <taxon>Pseudomonadati</taxon>
        <taxon>Bacteroidota</taxon>
        <taxon>Flavobacteriia</taxon>
        <taxon>Flavobacteriales</taxon>
        <taxon>Flavobacteriaceae</taxon>
        <taxon>Flavobacterium</taxon>
    </lineage>
</organism>
<keyword evidence="3 5" id="KW-1133">Transmembrane helix</keyword>
<evidence type="ECO:0000256" key="2">
    <source>
        <dbReference type="ARBA" id="ARBA00022692"/>
    </source>
</evidence>
<dbReference type="GO" id="GO:0016020">
    <property type="term" value="C:membrane"/>
    <property type="evidence" value="ECO:0007669"/>
    <property type="project" value="UniProtKB-SubCell"/>
</dbReference>
<evidence type="ECO:0000313" key="6">
    <source>
        <dbReference type="EMBL" id="PXY40439.1"/>
    </source>
</evidence>
<dbReference type="OrthoDB" id="7960583at2"/>
<evidence type="ECO:0000256" key="1">
    <source>
        <dbReference type="ARBA" id="ARBA00004141"/>
    </source>
</evidence>
<evidence type="ECO:0000313" key="7">
    <source>
        <dbReference type="Proteomes" id="UP000247903"/>
    </source>
</evidence>
<comment type="caution">
    <text evidence="6">The sequence shown here is derived from an EMBL/GenBank/DDBJ whole genome shotgun (WGS) entry which is preliminary data.</text>
</comment>
<accession>A0A2V4BN85</accession>
<dbReference type="Pfam" id="PF13564">
    <property type="entry name" value="DoxX_2"/>
    <property type="match status" value="1"/>
</dbReference>
<protein>
    <submittedName>
        <fullName evidence="6">DoxX family protein</fullName>
    </submittedName>
</protein>
<feature type="transmembrane region" description="Helical" evidence="5">
    <location>
        <begin position="72"/>
        <end position="89"/>
    </location>
</feature>
<proteinExistence type="predicted"/>
<reference evidence="6 7" key="1">
    <citation type="submission" date="2018-05" db="EMBL/GenBank/DDBJ databases">
        <title>Flavobacterium sp. strain IMCC34759, incomplete genome.</title>
        <authorList>
            <person name="Joung Y."/>
            <person name="Cho J."/>
        </authorList>
    </citation>
    <scope>NUCLEOTIDE SEQUENCE [LARGE SCALE GENOMIC DNA]</scope>
    <source>
        <strain evidence="6 7">IMCC34759</strain>
    </source>
</reference>
<name>A0A2V4BN85_9FLAO</name>
<comment type="subcellular location">
    <subcellularLocation>
        <location evidence="1">Membrane</location>
        <topology evidence="1">Multi-pass membrane protein</topology>
    </subcellularLocation>
</comment>
<sequence>MNKNKIIYWTTTGIISVMMLFSAFGYFTNADMKAAFVHLGFPDYFRIELGVFKVLGTLALILPVISAKIKSFAYFGFALTFISAFIAHTASVDPIALTTAPIIFLVILGISYYYQDKI</sequence>
<dbReference type="EMBL" id="QJHK01000010">
    <property type="protein sequence ID" value="PXY40439.1"/>
    <property type="molecule type" value="Genomic_DNA"/>
</dbReference>
<keyword evidence="4 5" id="KW-0472">Membrane</keyword>
<dbReference type="RefSeq" id="WP_110306994.1">
    <property type="nucleotide sequence ID" value="NZ_QJHK01000010.1"/>
</dbReference>
<dbReference type="InterPro" id="IPR032808">
    <property type="entry name" value="DoxX"/>
</dbReference>